<keyword evidence="7" id="KW-1185">Reference proteome</keyword>
<dbReference type="SUPFAM" id="SSF51445">
    <property type="entry name" value="(Trans)glycosidases"/>
    <property type="match status" value="1"/>
</dbReference>
<dbReference type="InterPro" id="IPR017853">
    <property type="entry name" value="GH"/>
</dbReference>
<organism evidence="6 7">
    <name type="scientific">Oryzomonas japonica</name>
    <dbReference type="NCBI Taxonomy" id="2603858"/>
    <lineage>
        <taxon>Bacteria</taxon>
        <taxon>Pseudomonadati</taxon>
        <taxon>Thermodesulfobacteriota</taxon>
        <taxon>Desulfuromonadia</taxon>
        <taxon>Geobacterales</taxon>
        <taxon>Geobacteraceae</taxon>
        <taxon>Oryzomonas</taxon>
    </lineage>
</organism>
<name>A0A7J4ZTU2_9BACT</name>
<protein>
    <recommendedName>
        <fullName evidence="5">GH26 domain-containing protein</fullName>
    </recommendedName>
</protein>
<keyword evidence="2 4" id="KW-0378">Hydrolase</keyword>
<dbReference type="PRINTS" id="PR00739">
    <property type="entry name" value="GLHYDRLASE26"/>
</dbReference>
<dbReference type="Proteomes" id="UP000420562">
    <property type="component" value="Unassembled WGS sequence"/>
</dbReference>
<feature type="active site" description="Nucleophile" evidence="4">
    <location>
        <position position="229"/>
    </location>
</feature>
<sequence length="300" mass="34634">MKFGIYHLNYNLDRAALAILEKKYETEISILSFYRAWNNCKIEDDLPWLSWLLSAPKEILLTWEPWSINSEFGVLEKQPHFSLINITAGAFDTYIRAFASTLAACPKAILLRPMHEMNGSWYPWGGTVNNNTPEEFLKAWNHIRTLFFEVGASNVKWVWSPYTSSYPDTQENRICNYFPGDDQIDMIALDGYNWGASTEWSKWHSFVDLFRDGYDIVTSLSRKPVIIGEVGCTELGGEKPDWISDMFSILPSRFERIEALIWFDINKECDWRIASSASSMRIFKSRSHIFLASCASCPIK</sequence>
<dbReference type="RefSeq" id="WP_151127588.1">
    <property type="nucleotide sequence ID" value="NZ_VZQZ01000002.1"/>
</dbReference>
<dbReference type="GO" id="GO:0006080">
    <property type="term" value="P:substituted mannan metabolic process"/>
    <property type="evidence" value="ECO:0007669"/>
    <property type="project" value="InterPro"/>
</dbReference>
<dbReference type="InterPro" id="IPR000805">
    <property type="entry name" value="Glyco_hydro_26"/>
</dbReference>
<accession>A0A7J4ZTU2</accession>
<keyword evidence="3 4" id="KW-0326">Glycosidase</keyword>
<dbReference type="PANTHER" id="PTHR40079">
    <property type="entry name" value="MANNAN ENDO-1,4-BETA-MANNOSIDASE E-RELATED"/>
    <property type="match status" value="1"/>
</dbReference>
<comment type="caution">
    <text evidence="6">The sequence shown here is derived from an EMBL/GenBank/DDBJ whole genome shotgun (WGS) entry which is preliminary data.</text>
</comment>
<gene>
    <name evidence="6" type="ORF">F6V25_05435</name>
</gene>
<comment type="similarity">
    <text evidence="1 4">Belongs to the glycosyl hydrolase 26 family.</text>
</comment>
<evidence type="ECO:0000256" key="2">
    <source>
        <dbReference type="ARBA" id="ARBA00022801"/>
    </source>
</evidence>
<evidence type="ECO:0000256" key="1">
    <source>
        <dbReference type="ARBA" id="ARBA00007754"/>
    </source>
</evidence>
<evidence type="ECO:0000256" key="3">
    <source>
        <dbReference type="ARBA" id="ARBA00023295"/>
    </source>
</evidence>
<dbReference type="InterPro" id="IPR022790">
    <property type="entry name" value="GH26_dom"/>
</dbReference>
<evidence type="ECO:0000256" key="4">
    <source>
        <dbReference type="PROSITE-ProRule" id="PRU01100"/>
    </source>
</evidence>
<reference evidence="6 7" key="1">
    <citation type="submission" date="2019-09" db="EMBL/GenBank/DDBJ databases">
        <title>Geobacter sp. Red96, a novel strain isolated from paddy soil.</title>
        <authorList>
            <person name="Xu Z."/>
            <person name="Masuda Y."/>
            <person name="Itoh H."/>
            <person name="Senoo K."/>
        </authorList>
    </citation>
    <scope>NUCLEOTIDE SEQUENCE [LARGE SCALE GENOMIC DNA]</scope>
    <source>
        <strain evidence="6 7">Red96</strain>
    </source>
</reference>
<evidence type="ECO:0000313" key="6">
    <source>
        <dbReference type="EMBL" id="KAB0666858.1"/>
    </source>
</evidence>
<dbReference type="EMBL" id="VZQZ01000002">
    <property type="protein sequence ID" value="KAB0666858.1"/>
    <property type="molecule type" value="Genomic_DNA"/>
</dbReference>
<proteinExistence type="inferred from homology"/>
<dbReference type="Pfam" id="PF02156">
    <property type="entry name" value="Glyco_hydro_26"/>
    <property type="match status" value="1"/>
</dbReference>
<dbReference type="PANTHER" id="PTHR40079:SF4">
    <property type="entry name" value="GH26 DOMAIN-CONTAINING PROTEIN-RELATED"/>
    <property type="match status" value="1"/>
</dbReference>
<dbReference type="Gene3D" id="3.20.20.80">
    <property type="entry name" value="Glycosidases"/>
    <property type="match status" value="1"/>
</dbReference>
<dbReference type="GO" id="GO:0016985">
    <property type="term" value="F:mannan endo-1,4-beta-mannosidase activity"/>
    <property type="evidence" value="ECO:0007669"/>
    <property type="project" value="InterPro"/>
</dbReference>
<feature type="active site" description="Proton donor" evidence="4">
    <location>
        <position position="116"/>
    </location>
</feature>
<evidence type="ECO:0000259" key="5">
    <source>
        <dbReference type="PROSITE" id="PS51764"/>
    </source>
</evidence>
<dbReference type="AlphaFoldDB" id="A0A7J4ZTU2"/>
<feature type="domain" description="GH26" evidence="5">
    <location>
        <begin position="1"/>
        <end position="292"/>
    </location>
</feature>
<evidence type="ECO:0000313" key="7">
    <source>
        <dbReference type="Proteomes" id="UP000420562"/>
    </source>
</evidence>
<dbReference type="PROSITE" id="PS51764">
    <property type="entry name" value="GH26"/>
    <property type="match status" value="1"/>
</dbReference>